<sequence>MLDELEPLMLKLLDEPLLLDELPDVEDEDDDEGDEEELLDDESLLELLLELELDELLELEELLELLLPSQQRQPIVKYADVSSWKWQTICWLASNA</sequence>
<proteinExistence type="predicted"/>
<dbReference type="AlphaFoldDB" id="A0A5C6EBV3"/>
<evidence type="ECO:0000313" key="2">
    <source>
        <dbReference type="Proteomes" id="UP000317977"/>
    </source>
</evidence>
<organism evidence="1 2">
    <name type="scientific">Rubripirellula reticaptiva</name>
    <dbReference type="NCBI Taxonomy" id="2528013"/>
    <lineage>
        <taxon>Bacteria</taxon>
        <taxon>Pseudomonadati</taxon>
        <taxon>Planctomycetota</taxon>
        <taxon>Planctomycetia</taxon>
        <taxon>Pirellulales</taxon>
        <taxon>Pirellulaceae</taxon>
        <taxon>Rubripirellula</taxon>
    </lineage>
</organism>
<dbReference type="EMBL" id="SJPX01000006">
    <property type="protein sequence ID" value="TWU46472.1"/>
    <property type="molecule type" value="Genomic_DNA"/>
</dbReference>
<reference evidence="1 2" key="1">
    <citation type="submission" date="2019-02" db="EMBL/GenBank/DDBJ databases">
        <title>Deep-cultivation of Planctomycetes and their phenomic and genomic characterization uncovers novel biology.</title>
        <authorList>
            <person name="Wiegand S."/>
            <person name="Jogler M."/>
            <person name="Boedeker C."/>
            <person name="Pinto D."/>
            <person name="Vollmers J."/>
            <person name="Rivas-Marin E."/>
            <person name="Kohn T."/>
            <person name="Peeters S.H."/>
            <person name="Heuer A."/>
            <person name="Rast P."/>
            <person name="Oberbeckmann S."/>
            <person name="Bunk B."/>
            <person name="Jeske O."/>
            <person name="Meyerdierks A."/>
            <person name="Storesund J.E."/>
            <person name="Kallscheuer N."/>
            <person name="Luecker S."/>
            <person name="Lage O.M."/>
            <person name="Pohl T."/>
            <person name="Merkel B.J."/>
            <person name="Hornburger P."/>
            <person name="Mueller R.-W."/>
            <person name="Bruemmer F."/>
            <person name="Labrenz M."/>
            <person name="Spormann A.M."/>
            <person name="Op Den Camp H."/>
            <person name="Overmann J."/>
            <person name="Amann R."/>
            <person name="Jetten M.S.M."/>
            <person name="Mascher T."/>
            <person name="Medema M.H."/>
            <person name="Devos D.P."/>
            <person name="Kaster A.-K."/>
            <person name="Ovreas L."/>
            <person name="Rohde M."/>
            <person name="Galperin M.Y."/>
            <person name="Jogler C."/>
        </authorList>
    </citation>
    <scope>NUCLEOTIDE SEQUENCE [LARGE SCALE GENOMIC DNA]</scope>
    <source>
        <strain evidence="1 2">Poly59</strain>
    </source>
</reference>
<gene>
    <name evidence="1" type="ORF">Poly59_54150</name>
</gene>
<keyword evidence="2" id="KW-1185">Reference proteome</keyword>
<name>A0A5C6EBV3_9BACT</name>
<accession>A0A5C6EBV3</accession>
<dbReference type="Proteomes" id="UP000317977">
    <property type="component" value="Unassembled WGS sequence"/>
</dbReference>
<protein>
    <submittedName>
        <fullName evidence="1">Uncharacterized protein</fullName>
    </submittedName>
</protein>
<comment type="caution">
    <text evidence="1">The sequence shown here is derived from an EMBL/GenBank/DDBJ whole genome shotgun (WGS) entry which is preliminary data.</text>
</comment>
<evidence type="ECO:0000313" key="1">
    <source>
        <dbReference type="EMBL" id="TWU46472.1"/>
    </source>
</evidence>